<dbReference type="RefSeq" id="WP_073386310.1">
    <property type="nucleotide sequence ID" value="NZ_FQVU01000001.1"/>
</dbReference>
<organism evidence="2 3">
    <name type="scientific">Jatrophihabitans endophyticus</name>
    <dbReference type="NCBI Taxonomy" id="1206085"/>
    <lineage>
        <taxon>Bacteria</taxon>
        <taxon>Bacillati</taxon>
        <taxon>Actinomycetota</taxon>
        <taxon>Actinomycetes</taxon>
        <taxon>Jatrophihabitantales</taxon>
        <taxon>Jatrophihabitantaceae</taxon>
        <taxon>Jatrophihabitans</taxon>
    </lineage>
</organism>
<keyword evidence="3" id="KW-1185">Reference proteome</keyword>
<dbReference type="OrthoDB" id="5188561at2"/>
<dbReference type="Pfam" id="PF18165">
    <property type="entry name" value="pP_pnuc_1"/>
    <property type="match status" value="1"/>
</dbReference>
<reference evidence="2 3" key="1">
    <citation type="submission" date="2016-11" db="EMBL/GenBank/DDBJ databases">
        <authorList>
            <person name="Jaros S."/>
            <person name="Januszkiewicz K."/>
            <person name="Wedrychowicz H."/>
        </authorList>
    </citation>
    <scope>NUCLEOTIDE SEQUENCE [LARGE SCALE GENOMIC DNA]</scope>
    <source>
        <strain evidence="2 3">DSM 45627</strain>
    </source>
</reference>
<gene>
    <name evidence="2" type="ORF">SAMN05443575_0869</name>
</gene>
<dbReference type="EMBL" id="FQVU01000001">
    <property type="protein sequence ID" value="SHF77561.1"/>
    <property type="molecule type" value="Genomic_DNA"/>
</dbReference>
<evidence type="ECO:0000259" key="1">
    <source>
        <dbReference type="Pfam" id="PF18165"/>
    </source>
</evidence>
<sequence>MTRPARGELPDPEILRRLREFQLRVRNPTRKVEVVVPARGPLSGRDANIVERLRRHSEPLADSLEQVLKDLNDFTRLSYVGPAGEIREVLRATVQLFAPDDEVRAQPWFVGYAVGNKTNPTQAERVRFAVQARGGNRDQVSEIDPLVDQQVGQIGRQTYKTGSSAFHAGTIQANVRKLTGWVFAMLDEVLPE</sequence>
<dbReference type="Proteomes" id="UP000186132">
    <property type="component" value="Unassembled WGS sequence"/>
</dbReference>
<dbReference type="AlphaFoldDB" id="A0A1M5EER3"/>
<protein>
    <recommendedName>
        <fullName evidence="1">Predicted pPIWI-associating nuclease domain-containing protein</fullName>
    </recommendedName>
</protein>
<evidence type="ECO:0000313" key="3">
    <source>
        <dbReference type="Proteomes" id="UP000186132"/>
    </source>
</evidence>
<feature type="domain" description="Predicted pPIWI-associating nuclease" evidence="1">
    <location>
        <begin position="62"/>
        <end position="154"/>
    </location>
</feature>
<accession>A0A1M5EER3</accession>
<evidence type="ECO:0000313" key="2">
    <source>
        <dbReference type="EMBL" id="SHF77561.1"/>
    </source>
</evidence>
<proteinExistence type="predicted"/>
<name>A0A1M5EER3_9ACTN</name>
<dbReference type="InterPro" id="IPR040556">
    <property type="entry name" value="pP_pnuc_1"/>
</dbReference>